<dbReference type="EMBL" id="JH000004">
    <property type="protein sequence ID" value="EGV94069.1"/>
    <property type="molecule type" value="Genomic_DNA"/>
</dbReference>
<accession>G3GRS5</accession>
<reference evidence="3" key="1">
    <citation type="journal article" date="2011" name="Nat. Biotechnol.">
        <title>The genomic sequence of the Chinese hamster ovary (CHO)-K1 cell line.</title>
        <authorList>
            <person name="Xu X."/>
            <person name="Nagarajan H."/>
            <person name="Lewis N.E."/>
            <person name="Pan S."/>
            <person name="Cai Z."/>
            <person name="Liu X."/>
            <person name="Chen W."/>
            <person name="Xie M."/>
            <person name="Wang W."/>
            <person name="Hammond S."/>
            <person name="Andersen M.R."/>
            <person name="Neff N."/>
            <person name="Passarelli B."/>
            <person name="Koh W."/>
            <person name="Fan H.C."/>
            <person name="Wang J."/>
            <person name="Gui Y."/>
            <person name="Lee K.H."/>
            <person name="Betenbaugh M.J."/>
            <person name="Quake S.R."/>
            <person name="Famili I."/>
            <person name="Palsson B.O."/>
            <person name="Wang J."/>
        </authorList>
    </citation>
    <scope>NUCLEOTIDE SEQUENCE [LARGE SCALE GENOMIC DNA]</scope>
    <source>
        <strain evidence="3">CHO K1 cell line</strain>
    </source>
</reference>
<name>G3GRS5_CRIGR</name>
<proteinExistence type="predicted"/>
<protein>
    <submittedName>
        <fullName evidence="2">Uncharacterized protein</fullName>
    </submittedName>
</protein>
<sequence>MALGHTTLRLMLTGASGYGAEDHVALLLTPLPSKDADHQSKRNERFLLGPPTKSQ</sequence>
<feature type="region of interest" description="Disordered" evidence="1">
    <location>
        <begin position="32"/>
        <end position="55"/>
    </location>
</feature>
<gene>
    <name evidence="2" type="ORF">I79_000219</name>
</gene>
<evidence type="ECO:0000256" key="1">
    <source>
        <dbReference type="SAM" id="MobiDB-lite"/>
    </source>
</evidence>
<dbReference type="Proteomes" id="UP000001075">
    <property type="component" value="Unassembled WGS sequence"/>
</dbReference>
<evidence type="ECO:0000313" key="3">
    <source>
        <dbReference type="Proteomes" id="UP000001075"/>
    </source>
</evidence>
<dbReference type="AlphaFoldDB" id="G3GRS5"/>
<evidence type="ECO:0000313" key="2">
    <source>
        <dbReference type="EMBL" id="EGV94069.1"/>
    </source>
</evidence>
<feature type="compositionally biased region" description="Basic and acidic residues" evidence="1">
    <location>
        <begin position="34"/>
        <end position="45"/>
    </location>
</feature>
<dbReference type="InParanoid" id="G3GRS5"/>
<organism evidence="2 3">
    <name type="scientific">Cricetulus griseus</name>
    <name type="common">Chinese hamster</name>
    <name type="synonym">Cricetulus barabensis griseus</name>
    <dbReference type="NCBI Taxonomy" id="10029"/>
    <lineage>
        <taxon>Eukaryota</taxon>
        <taxon>Metazoa</taxon>
        <taxon>Chordata</taxon>
        <taxon>Craniata</taxon>
        <taxon>Vertebrata</taxon>
        <taxon>Euteleostomi</taxon>
        <taxon>Mammalia</taxon>
        <taxon>Eutheria</taxon>
        <taxon>Euarchontoglires</taxon>
        <taxon>Glires</taxon>
        <taxon>Rodentia</taxon>
        <taxon>Myomorpha</taxon>
        <taxon>Muroidea</taxon>
        <taxon>Cricetidae</taxon>
        <taxon>Cricetinae</taxon>
        <taxon>Cricetulus</taxon>
    </lineage>
</organism>